<organism evidence="1 2">
    <name type="scientific">Penicillium atrosanguineum</name>
    <dbReference type="NCBI Taxonomy" id="1132637"/>
    <lineage>
        <taxon>Eukaryota</taxon>
        <taxon>Fungi</taxon>
        <taxon>Dikarya</taxon>
        <taxon>Ascomycota</taxon>
        <taxon>Pezizomycotina</taxon>
        <taxon>Eurotiomycetes</taxon>
        <taxon>Eurotiomycetidae</taxon>
        <taxon>Eurotiales</taxon>
        <taxon>Aspergillaceae</taxon>
        <taxon>Penicillium</taxon>
    </lineage>
</organism>
<protein>
    <submittedName>
        <fullName evidence="1">Uncharacterized protein</fullName>
    </submittedName>
</protein>
<keyword evidence="2" id="KW-1185">Reference proteome</keyword>
<sequence length="69" mass="7696">MALPSVGWRQTVRTPVRGQNVVIFVFLIAYRRVSTRDIDHRELTLPFTSHRGVGAGLPPTNDAIPSPAW</sequence>
<evidence type="ECO:0000313" key="1">
    <source>
        <dbReference type="EMBL" id="KAJ5311657.1"/>
    </source>
</evidence>
<dbReference type="AlphaFoldDB" id="A0A9W9PUJ4"/>
<gene>
    <name evidence="1" type="ORF">N7476_007517</name>
</gene>
<name>A0A9W9PUJ4_9EURO</name>
<dbReference type="Proteomes" id="UP001147746">
    <property type="component" value="Unassembled WGS sequence"/>
</dbReference>
<accession>A0A9W9PUJ4</accession>
<evidence type="ECO:0000313" key="2">
    <source>
        <dbReference type="Proteomes" id="UP001147746"/>
    </source>
</evidence>
<proteinExistence type="predicted"/>
<comment type="caution">
    <text evidence="1">The sequence shown here is derived from an EMBL/GenBank/DDBJ whole genome shotgun (WGS) entry which is preliminary data.</text>
</comment>
<reference evidence="1" key="1">
    <citation type="submission" date="2022-12" db="EMBL/GenBank/DDBJ databases">
        <authorList>
            <person name="Petersen C."/>
        </authorList>
    </citation>
    <scope>NUCLEOTIDE SEQUENCE</scope>
    <source>
        <strain evidence="1">IBT 21472</strain>
    </source>
</reference>
<reference evidence="1" key="2">
    <citation type="journal article" date="2023" name="IMA Fungus">
        <title>Comparative genomic study of the Penicillium genus elucidates a diverse pangenome and 15 lateral gene transfer events.</title>
        <authorList>
            <person name="Petersen C."/>
            <person name="Sorensen T."/>
            <person name="Nielsen M.R."/>
            <person name="Sondergaard T.E."/>
            <person name="Sorensen J.L."/>
            <person name="Fitzpatrick D.A."/>
            <person name="Frisvad J.C."/>
            <person name="Nielsen K.L."/>
        </authorList>
    </citation>
    <scope>NUCLEOTIDE SEQUENCE</scope>
    <source>
        <strain evidence="1">IBT 21472</strain>
    </source>
</reference>
<dbReference type="EMBL" id="JAPZBO010000007">
    <property type="protein sequence ID" value="KAJ5311657.1"/>
    <property type="molecule type" value="Genomic_DNA"/>
</dbReference>